<organism evidence="2 3">
    <name type="scientific">Cognatilysobacter xinjiangensis</name>
    <dbReference type="NCBI Taxonomy" id="546892"/>
    <lineage>
        <taxon>Bacteria</taxon>
        <taxon>Pseudomonadati</taxon>
        <taxon>Pseudomonadota</taxon>
        <taxon>Gammaproteobacteria</taxon>
        <taxon>Lysobacterales</taxon>
        <taxon>Lysobacteraceae</taxon>
        <taxon>Cognatilysobacter</taxon>
    </lineage>
</organism>
<feature type="compositionally biased region" description="Pro residues" evidence="1">
    <location>
        <begin position="40"/>
        <end position="49"/>
    </location>
</feature>
<evidence type="ECO:0000313" key="2">
    <source>
        <dbReference type="EMBL" id="GGZ55273.1"/>
    </source>
</evidence>
<name>A0ABQ3BRE3_9GAMM</name>
<proteinExistence type="predicted"/>
<feature type="region of interest" description="Disordered" evidence="1">
    <location>
        <begin position="1"/>
        <end position="49"/>
    </location>
</feature>
<comment type="caution">
    <text evidence="2">The sequence shown here is derived from an EMBL/GenBank/DDBJ whole genome shotgun (WGS) entry which is preliminary data.</text>
</comment>
<dbReference type="EMBL" id="BMXY01000001">
    <property type="protein sequence ID" value="GGZ55273.1"/>
    <property type="molecule type" value="Genomic_DNA"/>
</dbReference>
<evidence type="ECO:0000313" key="3">
    <source>
        <dbReference type="Proteomes" id="UP000643403"/>
    </source>
</evidence>
<accession>A0ABQ3BRE3</accession>
<feature type="compositionally biased region" description="Polar residues" evidence="1">
    <location>
        <begin position="1"/>
        <end position="16"/>
    </location>
</feature>
<dbReference type="RefSeq" id="WP_229790638.1">
    <property type="nucleotide sequence ID" value="NZ_BMXY01000001.1"/>
</dbReference>
<gene>
    <name evidence="2" type="ORF">GCM10008101_05860</name>
</gene>
<keyword evidence="3" id="KW-1185">Reference proteome</keyword>
<feature type="compositionally biased region" description="Basic and acidic residues" evidence="1">
    <location>
        <begin position="17"/>
        <end position="29"/>
    </location>
</feature>
<reference evidence="3" key="1">
    <citation type="journal article" date="2019" name="Int. J. Syst. Evol. Microbiol.">
        <title>The Global Catalogue of Microorganisms (GCM) 10K type strain sequencing project: providing services to taxonomists for standard genome sequencing and annotation.</title>
        <authorList>
            <consortium name="The Broad Institute Genomics Platform"/>
            <consortium name="The Broad Institute Genome Sequencing Center for Infectious Disease"/>
            <person name="Wu L."/>
            <person name="Ma J."/>
        </authorList>
    </citation>
    <scope>NUCLEOTIDE SEQUENCE [LARGE SCALE GENOMIC DNA]</scope>
    <source>
        <strain evidence="3">KCTC 22558</strain>
    </source>
</reference>
<dbReference type="Proteomes" id="UP000643403">
    <property type="component" value="Unassembled WGS sequence"/>
</dbReference>
<protein>
    <submittedName>
        <fullName evidence="2">Uncharacterized protein</fullName>
    </submittedName>
</protein>
<sequence length="49" mass="5363">MSQTASKSHVRQASRTPSREVASDADRLRQGMPLESGEALPPPPERPLH</sequence>
<evidence type="ECO:0000256" key="1">
    <source>
        <dbReference type="SAM" id="MobiDB-lite"/>
    </source>
</evidence>